<sequence length="460" mass="51651">MTLSLNNFCRAFPSLQNNSTSTSFSSSASSFSDSRGGFIVRASLGTKKKKKNHLVAHFHREKTHRQQSHHHRRRRRGVGVAAEQQENNNEKNFQTGERLDEKVSLFGITHTQKEYEAAEYIMKSKPKFVVCETAVSAGHGEQHGNMVTFEQGVQQMMIDPTLDEALTFVTRLAGEMKSEVDKDALVGDFWMSMREQLPAEPLVYAAAMYVDAKIVFADRPKRSTYGRLVTEPTLEELDEAFSKQSERNYRLLLPESDKLRQECDSIITENDAFQKYIIDERDQIMTSCIRKCVSSEDGQSANSVVVVVGADHFEGIKKCYKDVFGASEVEAKVPELLECKDVSSVDSPGLRLAIALRMLGLRCSPDLIDDIMRSLEKDVAGLDNAEKEKFELNSEAFGSTRMLLALVDDREVFDATVAGLGKSDFWEKLAKFRNMRPKYGGSGMDEANINELRLASMVGF</sequence>
<feature type="compositionally biased region" description="Basic residues" evidence="1">
    <location>
        <begin position="61"/>
        <end position="77"/>
    </location>
</feature>
<dbReference type="Proteomes" id="UP000198341">
    <property type="component" value="Chromosome 2"/>
</dbReference>
<protein>
    <recommendedName>
        <fullName evidence="4">TraB family protein</fullName>
    </recommendedName>
</protein>
<name>K8EAV2_9CHLO</name>
<proteinExistence type="predicted"/>
<dbReference type="eggNOG" id="ENOG502S4AI">
    <property type="taxonomic scope" value="Eukaryota"/>
</dbReference>
<organism evidence="2 3">
    <name type="scientific">Bathycoccus prasinos</name>
    <dbReference type="NCBI Taxonomy" id="41875"/>
    <lineage>
        <taxon>Eukaryota</taxon>
        <taxon>Viridiplantae</taxon>
        <taxon>Chlorophyta</taxon>
        <taxon>Mamiellophyceae</taxon>
        <taxon>Mamiellales</taxon>
        <taxon>Bathycoccaceae</taxon>
        <taxon>Bathycoccus</taxon>
    </lineage>
</organism>
<dbReference type="KEGG" id="bpg:Bathy02g05420"/>
<dbReference type="OrthoDB" id="510159at2759"/>
<dbReference type="InterPro" id="IPR046345">
    <property type="entry name" value="TraB_PrgY-like"/>
</dbReference>
<dbReference type="AlphaFoldDB" id="K8EAV2"/>
<keyword evidence="3" id="KW-1185">Reference proteome</keyword>
<evidence type="ECO:0000313" key="2">
    <source>
        <dbReference type="EMBL" id="CCO14879.1"/>
    </source>
</evidence>
<evidence type="ECO:0000256" key="1">
    <source>
        <dbReference type="SAM" id="MobiDB-lite"/>
    </source>
</evidence>
<reference evidence="2 3" key="1">
    <citation type="submission" date="2011-10" db="EMBL/GenBank/DDBJ databases">
        <authorList>
            <person name="Genoscope - CEA"/>
        </authorList>
    </citation>
    <scope>NUCLEOTIDE SEQUENCE [LARGE SCALE GENOMIC DNA]</scope>
    <source>
        <strain evidence="2 3">RCC 1105</strain>
    </source>
</reference>
<evidence type="ECO:0008006" key="4">
    <source>
        <dbReference type="Google" id="ProtNLM"/>
    </source>
</evidence>
<dbReference type="RefSeq" id="XP_007514639.1">
    <property type="nucleotide sequence ID" value="XM_007514577.1"/>
</dbReference>
<accession>K8EAV2</accession>
<dbReference type="PANTHER" id="PTHR21530">
    <property type="entry name" value="PHEROMONE SHUTDOWN PROTEIN"/>
    <property type="match status" value="1"/>
</dbReference>
<feature type="region of interest" description="Disordered" evidence="1">
    <location>
        <begin position="61"/>
        <end position="91"/>
    </location>
</feature>
<evidence type="ECO:0000313" key="3">
    <source>
        <dbReference type="Proteomes" id="UP000198341"/>
    </source>
</evidence>
<dbReference type="PANTHER" id="PTHR21530:SF7">
    <property type="entry name" value="TRAB DOMAIN-CONTAINING PROTEIN"/>
    <property type="match status" value="1"/>
</dbReference>
<dbReference type="EMBL" id="FO082277">
    <property type="protein sequence ID" value="CCO14879.1"/>
    <property type="molecule type" value="Genomic_DNA"/>
</dbReference>
<dbReference type="GeneID" id="19017655"/>
<gene>
    <name evidence="2" type="ORF">Bathy02g05420</name>
</gene>